<evidence type="ECO:0000256" key="1">
    <source>
        <dbReference type="ARBA" id="ARBA00004651"/>
    </source>
</evidence>
<feature type="transmembrane region" description="Helical" evidence="6">
    <location>
        <begin position="687"/>
        <end position="711"/>
    </location>
</feature>
<dbReference type="EMBL" id="CAJRAU010000003">
    <property type="protein sequence ID" value="CAG5069657.1"/>
    <property type="molecule type" value="Genomic_DNA"/>
</dbReference>
<evidence type="ECO:0000313" key="9">
    <source>
        <dbReference type="EMBL" id="CAG5069657.1"/>
    </source>
</evidence>
<evidence type="ECO:0008006" key="11">
    <source>
        <dbReference type="Google" id="ProtNLM"/>
    </source>
</evidence>
<reference evidence="9 10" key="1">
    <citation type="submission" date="2021-04" db="EMBL/GenBank/DDBJ databases">
        <authorList>
            <person name="Rodrigo-Torres L."/>
            <person name="Arahal R. D."/>
            <person name="Lucena T."/>
        </authorList>
    </citation>
    <scope>NUCLEOTIDE SEQUENCE [LARGE SCALE GENOMIC DNA]</scope>
    <source>
        <strain evidence="9 10">CECT 9623</strain>
    </source>
</reference>
<keyword evidence="3 6" id="KW-0812">Transmembrane</keyword>
<comment type="subcellular location">
    <subcellularLocation>
        <location evidence="1">Cell membrane</location>
        <topology evidence="1">Multi-pass membrane protein</topology>
    </subcellularLocation>
</comment>
<feature type="transmembrane region" description="Helical" evidence="6">
    <location>
        <begin position="443"/>
        <end position="463"/>
    </location>
</feature>
<organism evidence="9 10">
    <name type="scientific">Dyadobacter linearis</name>
    <dbReference type="NCBI Taxonomy" id="2823330"/>
    <lineage>
        <taxon>Bacteria</taxon>
        <taxon>Pseudomonadati</taxon>
        <taxon>Bacteroidota</taxon>
        <taxon>Cytophagia</taxon>
        <taxon>Cytophagales</taxon>
        <taxon>Spirosomataceae</taxon>
        <taxon>Dyadobacter</taxon>
    </lineage>
</organism>
<protein>
    <recommendedName>
        <fullName evidence="11">Duplicated orphan permease</fullName>
    </recommendedName>
</protein>
<feature type="transmembrane region" description="Helical" evidence="6">
    <location>
        <begin position="723"/>
        <end position="751"/>
    </location>
</feature>
<dbReference type="Proteomes" id="UP000679725">
    <property type="component" value="Unassembled WGS sequence"/>
</dbReference>
<evidence type="ECO:0000256" key="3">
    <source>
        <dbReference type="ARBA" id="ARBA00022692"/>
    </source>
</evidence>
<keyword evidence="4 6" id="KW-1133">Transmembrane helix</keyword>
<proteinExistence type="predicted"/>
<feature type="transmembrane region" description="Helical" evidence="6">
    <location>
        <begin position="396"/>
        <end position="420"/>
    </location>
</feature>
<dbReference type="InterPro" id="IPR003838">
    <property type="entry name" value="ABC3_permease_C"/>
</dbReference>
<evidence type="ECO:0000256" key="4">
    <source>
        <dbReference type="ARBA" id="ARBA00022989"/>
    </source>
</evidence>
<feature type="domain" description="ABC3 transporter permease C-terminal" evidence="7">
    <location>
        <begin position="305"/>
        <end position="418"/>
    </location>
</feature>
<dbReference type="InterPro" id="IPR050250">
    <property type="entry name" value="Macrolide_Exporter_MacB"/>
</dbReference>
<dbReference type="InterPro" id="IPR025857">
    <property type="entry name" value="MacB_PCD"/>
</dbReference>
<feature type="domain" description="ABC3 transporter permease C-terminal" evidence="7">
    <location>
        <begin position="690"/>
        <end position="803"/>
    </location>
</feature>
<dbReference type="PANTHER" id="PTHR30572:SF18">
    <property type="entry name" value="ABC-TYPE MACROLIDE FAMILY EXPORT SYSTEM PERMEASE COMPONENT 2"/>
    <property type="match status" value="1"/>
</dbReference>
<comment type="caution">
    <text evidence="9">The sequence shown here is derived from an EMBL/GenBank/DDBJ whole genome shotgun (WGS) entry which is preliminary data.</text>
</comment>
<feature type="domain" description="MacB-like periplasmic core" evidence="8">
    <location>
        <begin position="20"/>
        <end position="254"/>
    </location>
</feature>
<keyword evidence="5 6" id="KW-0472">Membrane</keyword>
<name>A0ABM8UQ86_9BACT</name>
<keyword evidence="2" id="KW-1003">Cell membrane</keyword>
<feature type="domain" description="MacB-like periplasmic core" evidence="8">
    <location>
        <begin position="447"/>
        <end position="633"/>
    </location>
</feature>
<feature type="transmembrane region" description="Helical" evidence="6">
    <location>
        <begin position="771"/>
        <end position="793"/>
    </location>
</feature>
<evidence type="ECO:0000256" key="6">
    <source>
        <dbReference type="SAM" id="Phobius"/>
    </source>
</evidence>
<dbReference type="Pfam" id="PF12704">
    <property type="entry name" value="MacB_PCD"/>
    <property type="match status" value="2"/>
</dbReference>
<evidence type="ECO:0000313" key="10">
    <source>
        <dbReference type="Proteomes" id="UP000679725"/>
    </source>
</evidence>
<evidence type="ECO:0000256" key="5">
    <source>
        <dbReference type="ARBA" id="ARBA00023136"/>
    </source>
</evidence>
<evidence type="ECO:0000256" key="2">
    <source>
        <dbReference type="ARBA" id="ARBA00022475"/>
    </source>
</evidence>
<accession>A0ABM8UQ86</accession>
<feature type="transmembrane region" description="Helical" evidence="6">
    <location>
        <begin position="21"/>
        <end position="41"/>
    </location>
</feature>
<dbReference type="PROSITE" id="PS51257">
    <property type="entry name" value="PROKAR_LIPOPROTEIN"/>
    <property type="match status" value="1"/>
</dbReference>
<sequence>MITTHLKIAFRTLLRYRNYTILNVMGLSIGVAACLLLYVVYNYESGFDRFHAKQNRIHRIVRQTQYPGGQIDYTPGNPLPFAPALKVDLPQLEQIVSVYGTMDAQVTVLGKNANNQSADKKFREEDDGLMTEPAFFELFDFPWLTGTKAVLKDPNVVVLSQRRAEKYFGSWENAVGQYLKINNKTVVKVGGIVANPPINTDLPVDMVVSYETKRQNPLLFGFGDFENWGSTSSNDQLFVLLPENMTVETVNKLLAKFSSKHYNNKDDKKKISLLLSPLADQHHDSRFNNFSGHQTSRTVLRTLGVIGVLIIFMACVNFVNLATVQSARRSMEVGVRKVLGSSRRELIRQFFSETILIVSFSVVLGAVIAMLCVPLLGKISQVPAELPVISNPQIWLFIIGITLLISLIAGSYPALIMSGFKPIEAIKSKVTTRSLTGISLQKALIIIQFGVSQILIVGTIVTITQMNFVQSLDLGFVKESVYTLVLDDAYASRNQAFKNELLQNPEIESVSFASDVPSSDDKWSGNFAFDNRGKDEEFQLFQKFADEDYLETYGIELVAGTGFRAGDSTKSCVVNETLLRKLGIRDANAVIGKNIRTGGSDWRPIVGVVKDFKSSSAREALQPIVIMPMKEFYWQGGIKIRTKNLSKSVSYIEKAHAKIFPEVAFQSKFFDETIEDFYKQEKQMSRLYQIFAGLSIFIACLGLFGLATFMAQQRMKEIGVRKVLGASVGSIVGLLSKDFLTLVFIAIVVGSPVAWYFMNKWLQNFQYKIGISWWMFAAGAVLAIIIAFITVSFQSIKAALMNPVRALKSE</sequence>
<evidence type="ECO:0000259" key="7">
    <source>
        <dbReference type="Pfam" id="PF02687"/>
    </source>
</evidence>
<gene>
    <name evidence="9" type="ORF">DYBT9623_02393</name>
</gene>
<evidence type="ECO:0000259" key="8">
    <source>
        <dbReference type="Pfam" id="PF12704"/>
    </source>
</evidence>
<dbReference type="RefSeq" id="WP_215233755.1">
    <property type="nucleotide sequence ID" value="NZ_CAJRAU010000003.1"/>
</dbReference>
<feature type="transmembrane region" description="Helical" evidence="6">
    <location>
        <begin position="350"/>
        <end position="376"/>
    </location>
</feature>
<feature type="transmembrane region" description="Helical" evidence="6">
    <location>
        <begin position="299"/>
        <end position="321"/>
    </location>
</feature>
<dbReference type="PANTHER" id="PTHR30572">
    <property type="entry name" value="MEMBRANE COMPONENT OF TRANSPORTER-RELATED"/>
    <property type="match status" value="1"/>
</dbReference>
<dbReference type="Pfam" id="PF02687">
    <property type="entry name" value="FtsX"/>
    <property type="match status" value="2"/>
</dbReference>
<keyword evidence="10" id="KW-1185">Reference proteome</keyword>